<dbReference type="Pfam" id="PF13661">
    <property type="entry name" value="2OG-FeII_Oxy_4"/>
    <property type="match status" value="1"/>
</dbReference>
<evidence type="ECO:0000256" key="2">
    <source>
        <dbReference type="ARBA" id="ARBA00022723"/>
    </source>
</evidence>
<evidence type="ECO:0000256" key="4">
    <source>
        <dbReference type="ARBA" id="ARBA00022964"/>
    </source>
</evidence>
<dbReference type="GO" id="GO:0005737">
    <property type="term" value="C:cytoplasm"/>
    <property type="evidence" value="ECO:0007669"/>
    <property type="project" value="TreeGrafter"/>
</dbReference>
<dbReference type="PANTHER" id="PTHR12117:SF0">
    <property type="entry name" value="PROLYL 3-HYDROXYLASE OGFOD1"/>
    <property type="match status" value="1"/>
</dbReference>
<dbReference type="RefSeq" id="WP_085217634.1">
    <property type="nucleotide sequence ID" value="NZ_LT840185.1"/>
</dbReference>
<evidence type="ECO:0000313" key="8">
    <source>
        <dbReference type="EMBL" id="SMF61823.1"/>
    </source>
</evidence>
<dbReference type="PROSITE" id="PS51471">
    <property type="entry name" value="FE2OG_OXY"/>
    <property type="match status" value="1"/>
</dbReference>
<reference evidence="9" key="1">
    <citation type="submission" date="2017-04" db="EMBL/GenBank/DDBJ databases">
        <authorList>
            <person name="Varghese N."/>
            <person name="Submissions S."/>
        </authorList>
    </citation>
    <scope>NUCLEOTIDE SEQUENCE [LARGE SCALE GENOMIC DNA]</scope>
    <source>
        <strain evidence="9">Dd16</strain>
    </source>
</reference>
<dbReference type="SMART" id="SM00702">
    <property type="entry name" value="P4Hc"/>
    <property type="match status" value="1"/>
</dbReference>
<dbReference type="Proteomes" id="UP000192934">
    <property type="component" value="Chromosome I"/>
</dbReference>
<dbReference type="AlphaFoldDB" id="A0A1X7G1R0"/>
<dbReference type="PANTHER" id="PTHR12117">
    <property type="entry name" value="HISTONE ACETYLTRANSFERASE COMPLEX"/>
    <property type="match status" value="1"/>
</dbReference>
<keyword evidence="9" id="KW-1185">Reference proteome</keyword>
<dbReference type="InterPro" id="IPR006620">
    <property type="entry name" value="Pro_4_hyd_alph"/>
</dbReference>
<dbReference type="OrthoDB" id="9783171at2"/>
<dbReference type="InterPro" id="IPR051842">
    <property type="entry name" value="uS12_prolyl_hydroxylase"/>
</dbReference>
<dbReference type="Gene3D" id="2.60.120.620">
    <property type="entry name" value="q2cbj1_9rhob like domain"/>
    <property type="match status" value="1"/>
</dbReference>
<dbReference type="GO" id="GO:0006449">
    <property type="term" value="P:regulation of translational termination"/>
    <property type="evidence" value="ECO:0007669"/>
    <property type="project" value="TreeGrafter"/>
</dbReference>
<evidence type="ECO:0000259" key="7">
    <source>
        <dbReference type="PROSITE" id="PS51471"/>
    </source>
</evidence>
<evidence type="ECO:0000256" key="3">
    <source>
        <dbReference type="ARBA" id="ARBA00022896"/>
    </source>
</evidence>
<dbReference type="GO" id="GO:0031418">
    <property type="term" value="F:L-ascorbic acid binding"/>
    <property type="evidence" value="ECO:0007669"/>
    <property type="project" value="UniProtKB-KW"/>
</dbReference>
<comment type="cofactor">
    <cofactor evidence="1">
        <name>L-ascorbate</name>
        <dbReference type="ChEBI" id="CHEBI:38290"/>
    </cofactor>
</comment>
<keyword evidence="5" id="KW-0560">Oxidoreductase</keyword>
<keyword evidence="3" id="KW-0847">Vitamin C</keyword>
<accession>A0A1X7G1R0</accession>
<name>A0A1X7G1R0_9SPHN</name>
<dbReference type="STRING" id="941907.SAMN06295910_0817"/>
<sequence length="240" mass="27132">MTQLRLNASFDPNEIAARFQTFRRLQIPNFLAPDCAEALYRELAESRAWVLTANRGEQVIDFREEMLAGFSQDDWIKLDKAVTLGGRFGFQFRYDTIRLKDGGAAQVPLLAAFTDFLCSDEIVAMFRTITGADDIGFADAHASRYRPHHFLTTHDDRIEDQGRRAAYVLNLSPGWRPDWGGLLQFYDAQGNVERGYTPAFNTLNIFSVPQPHSVTWVTPLAAQPRFAVTGWLRAGERPTA</sequence>
<keyword evidence="4" id="KW-0223">Dioxygenase</keyword>
<keyword evidence="2" id="KW-0479">Metal-binding</keyword>
<keyword evidence="6" id="KW-0408">Iron</keyword>
<dbReference type="InterPro" id="IPR005123">
    <property type="entry name" value="Oxoglu/Fe-dep_dioxygenase_dom"/>
</dbReference>
<dbReference type="EMBL" id="LT840185">
    <property type="protein sequence ID" value="SMF61823.1"/>
    <property type="molecule type" value="Genomic_DNA"/>
</dbReference>
<protein>
    <submittedName>
        <fullName evidence="8">Proline 4-hydroxylase (Includes Rps23 Pro-64 3,4-dihydroxylase Tpa1), contains SM-20 domain</fullName>
    </submittedName>
</protein>
<proteinExistence type="predicted"/>
<dbReference type="InterPro" id="IPR039558">
    <property type="entry name" value="TPA1/OFD1_N"/>
</dbReference>
<evidence type="ECO:0000256" key="5">
    <source>
        <dbReference type="ARBA" id="ARBA00023002"/>
    </source>
</evidence>
<evidence type="ECO:0000256" key="1">
    <source>
        <dbReference type="ARBA" id="ARBA00001961"/>
    </source>
</evidence>
<evidence type="ECO:0000313" key="9">
    <source>
        <dbReference type="Proteomes" id="UP000192934"/>
    </source>
</evidence>
<feature type="domain" description="Fe2OG dioxygenase" evidence="7">
    <location>
        <begin position="136"/>
        <end position="234"/>
    </location>
</feature>
<dbReference type="GO" id="GO:0005506">
    <property type="term" value="F:iron ion binding"/>
    <property type="evidence" value="ECO:0007669"/>
    <property type="project" value="InterPro"/>
</dbReference>
<gene>
    <name evidence="8" type="ORF">SAMN06295910_0817</name>
</gene>
<evidence type="ECO:0000256" key="6">
    <source>
        <dbReference type="ARBA" id="ARBA00023004"/>
    </source>
</evidence>
<dbReference type="GO" id="GO:0031543">
    <property type="term" value="F:peptidyl-proline dioxygenase activity"/>
    <property type="evidence" value="ECO:0007669"/>
    <property type="project" value="TreeGrafter"/>
</dbReference>
<organism evidence="8 9">
    <name type="scientific">Allosphingosinicella indica</name>
    <dbReference type="NCBI Taxonomy" id="941907"/>
    <lineage>
        <taxon>Bacteria</taxon>
        <taxon>Pseudomonadati</taxon>
        <taxon>Pseudomonadota</taxon>
        <taxon>Alphaproteobacteria</taxon>
        <taxon>Sphingomonadales</taxon>
        <taxon>Sphingomonadaceae</taxon>
        <taxon>Allosphingosinicella</taxon>
    </lineage>
</organism>